<evidence type="ECO:0008006" key="4">
    <source>
        <dbReference type="Google" id="ProtNLM"/>
    </source>
</evidence>
<dbReference type="RefSeq" id="WP_199389173.1">
    <property type="nucleotide sequence ID" value="NZ_JAEMHL010000004.1"/>
</dbReference>
<comment type="caution">
    <text evidence="2">The sequence shown here is derived from an EMBL/GenBank/DDBJ whole genome shotgun (WGS) entry which is preliminary data.</text>
</comment>
<evidence type="ECO:0000256" key="1">
    <source>
        <dbReference type="SAM" id="SignalP"/>
    </source>
</evidence>
<dbReference type="Proteomes" id="UP000614714">
    <property type="component" value="Unassembled WGS sequence"/>
</dbReference>
<accession>A0ABS0YEE6</accession>
<dbReference type="EMBL" id="JAEMHL010000004">
    <property type="protein sequence ID" value="MBJ6750665.1"/>
    <property type="molecule type" value="Genomic_DNA"/>
</dbReference>
<proteinExistence type="predicted"/>
<organism evidence="2 3">
    <name type="scientific">Geomonas anaerohicana</name>
    <dbReference type="NCBI Taxonomy" id="2798583"/>
    <lineage>
        <taxon>Bacteria</taxon>
        <taxon>Pseudomonadati</taxon>
        <taxon>Thermodesulfobacteriota</taxon>
        <taxon>Desulfuromonadia</taxon>
        <taxon>Geobacterales</taxon>
        <taxon>Geobacteraceae</taxon>
        <taxon>Geomonas</taxon>
    </lineage>
</organism>
<gene>
    <name evidence="2" type="ORF">JFN91_10585</name>
</gene>
<evidence type="ECO:0000313" key="2">
    <source>
        <dbReference type="EMBL" id="MBJ6750665.1"/>
    </source>
</evidence>
<dbReference type="PROSITE" id="PS51257">
    <property type="entry name" value="PROKAR_LIPOPROTEIN"/>
    <property type="match status" value="1"/>
</dbReference>
<feature type="signal peptide" evidence="1">
    <location>
        <begin position="1"/>
        <end position="21"/>
    </location>
</feature>
<reference evidence="2 3" key="1">
    <citation type="submission" date="2020-12" db="EMBL/GenBank/DDBJ databases">
        <title>Geomonas sp. Red421, isolated from paddy soil.</title>
        <authorList>
            <person name="Xu Z."/>
            <person name="Zhang Z."/>
            <person name="Masuda Y."/>
            <person name="Itoh H."/>
            <person name="Senoo K."/>
        </authorList>
    </citation>
    <scope>NUCLEOTIDE SEQUENCE [LARGE SCALE GENOMIC DNA]</scope>
    <source>
        <strain evidence="2 3">Red421</strain>
    </source>
</reference>
<sequence length="268" mass="27975">MKKFMLLVVALMLAACGGGGGSSVTDVNSGTPTGVVSVKFVDGAAAKTTALQTYENVRVVITNPNLRLNGQPFRVVADHPSGGAPFSFALPLANGYVFEALTYNTNADGFKVPADYAISTGVSITRPDNNSVSLALNPTAAVMSAPGVVTQGAKFSVMANLSTMGGRSVTPLQNFWYLPTPQRAPYVTFANSTSAFKYGSAHGVTAPIIIGETTAVKLYYQGVFTVKPNLLMGTETAKSWAFYAPSVTFGNLSTSVMAPSNVNIPLPQ</sequence>
<evidence type="ECO:0000313" key="3">
    <source>
        <dbReference type="Proteomes" id="UP000614714"/>
    </source>
</evidence>
<protein>
    <recommendedName>
        <fullName evidence="4">Lipoprotein</fullName>
    </recommendedName>
</protein>
<keyword evidence="3" id="KW-1185">Reference proteome</keyword>
<feature type="chain" id="PRO_5047289313" description="Lipoprotein" evidence="1">
    <location>
        <begin position="22"/>
        <end position="268"/>
    </location>
</feature>
<keyword evidence="1" id="KW-0732">Signal</keyword>
<name>A0ABS0YEE6_9BACT</name>